<proteinExistence type="predicted"/>
<keyword evidence="2 5" id="KW-0812">Transmembrane</keyword>
<dbReference type="OrthoDB" id="2901184at2759"/>
<keyword evidence="7" id="KW-1185">Reference proteome</keyword>
<feature type="transmembrane region" description="Helical" evidence="5">
    <location>
        <begin position="347"/>
        <end position="372"/>
    </location>
</feature>
<dbReference type="CDD" id="cd09317">
    <property type="entry name" value="TDT_Mae1_like"/>
    <property type="match status" value="1"/>
</dbReference>
<organism evidence="6 7">
    <name type="scientific">Calycina marina</name>
    <dbReference type="NCBI Taxonomy" id="1763456"/>
    <lineage>
        <taxon>Eukaryota</taxon>
        <taxon>Fungi</taxon>
        <taxon>Dikarya</taxon>
        <taxon>Ascomycota</taxon>
        <taxon>Pezizomycotina</taxon>
        <taxon>Leotiomycetes</taxon>
        <taxon>Helotiales</taxon>
        <taxon>Pezizellaceae</taxon>
        <taxon>Calycina</taxon>
    </lineage>
</organism>
<feature type="transmembrane region" description="Helical" evidence="5">
    <location>
        <begin position="132"/>
        <end position="157"/>
    </location>
</feature>
<feature type="transmembrane region" description="Helical" evidence="5">
    <location>
        <begin position="282"/>
        <end position="307"/>
    </location>
</feature>
<keyword evidence="3 5" id="KW-1133">Transmembrane helix</keyword>
<dbReference type="EMBL" id="MU254245">
    <property type="protein sequence ID" value="KAG9241238.1"/>
    <property type="molecule type" value="Genomic_DNA"/>
</dbReference>
<evidence type="ECO:0000256" key="5">
    <source>
        <dbReference type="SAM" id="Phobius"/>
    </source>
</evidence>
<feature type="transmembrane region" description="Helical" evidence="5">
    <location>
        <begin position="169"/>
        <end position="188"/>
    </location>
</feature>
<dbReference type="Proteomes" id="UP000887226">
    <property type="component" value="Unassembled WGS sequence"/>
</dbReference>
<feature type="transmembrane region" description="Helical" evidence="5">
    <location>
        <begin position="319"/>
        <end position="340"/>
    </location>
</feature>
<dbReference type="GO" id="GO:0015140">
    <property type="term" value="F:malate transmembrane transporter activity"/>
    <property type="evidence" value="ECO:0007669"/>
    <property type="project" value="InterPro"/>
</dbReference>
<dbReference type="PANTHER" id="PTHR31162:SF0">
    <property type="entry name" value="MALIC ACID TRANSPORT PROTEIN"/>
    <property type="match status" value="1"/>
</dbReference>
<reference evidence="6" key="1">
    <citation type="journal article" date="2021" name="IMA Fungus">
        <title>Genomic characterization of three marine fungi, including Emericellopsis atlantica sp. nov. with signatures of a generalist lifestyle and marine biomass degradation.</title>
        <authorList>
            <person name="Hagestad O.C."/>
            <person name="Hou L."/>
            <person name="Andersen J.H."/>
            <person name="Hansen E.H."/>
            <person name="Altermark B."/>
            <person name="Li C."/>
            <person name="Kuhnert E."/>
            <person name="Cox R.J."/>
            <person name="Crous P.W."/>
            <person name="Spatafora J.W."/>
            <person name="Lail K."/>
            <person name="Amirebrahimi M."/>
            <person name="Lipzen A."/>
            <person name="Pangilinan J."/>
            <person name="Andreopoulos W."/>
            <person name="Hayes R.D."/>
            <person name="Ng V."/>
            <person name="Grigoriev I.V."/>
            <person name="Jackson S.A."/>
            <person name="Sutton T.D.S."/>
            <person name="Dobson A.D.W."/>
            <person name="Rama T."/>
        </authorList>
    </citation>
    <scope>NUCLEOTIDE SEQUENCE</scope>
    <source>
        <strain evidence="6">TRa3180A</strain>
    </source>
</reference>
<keyword evidence="4 5" id="KW-0472">Membrane</keyword>
<dbReference type="InterPro" id="IPR030185">
    <property type="entry name" value="Mae1"/>
</dbReference>
<comment type="subcellular location">
    <subcellularLocation>
        <location evidence="1">Membrane</location>
        <topology evidence="1">Multi-pass membrane protein</topology>
    </subcellularLocation>
</comment>
<dbReference type="InterPro" id="IPR004695">
    <property type="entry name" value="SLAC1/Mae1/Ssu1/TehA"/>
</dbReference>
<evidence type="ECO:0000256" key="4">
    <source>
        <dbReference type="ARBA" id="ARBA00023136"/>
    </source>
</evidence>
<dbReference type="Pfam" id="PF03595">
    <property type="entry name" value="SLAC1"/>
    <property type="match status" value="1"/>
</dbReference>
<feature type="transmembrane region" description="Helical" evidence="5">
    <location>
        <begin position="29"/>
        <end position="48"/>
    </location>
</feature>
<evidence type="ECO:0000313" key="7">
    <source>
        <dbReference type="Proteomes" id="UP000887226"/>
    </source>
</evidence>
<sequence>MFKQEDEEGNAALHSLNHHHGWKRRVRHFTWNWFASTMSTGAIAVVLTNTPYKFAGLKTIGSIFFILDIIMFLGASILLCLRFSLRPASITKSLHLPKEALFFGAFWVSIALILNCTQAYGVPSCGPWLVTALRVCFWIYATLVFIVAVSQYATLFVKERMPTSQAMPALILPIYPFLVLGSLAATLAPSQSSVSGIQMLVAGILFQGLGWMVSIFMYTIYMLRLMSHSLPEPSNRPGMFISVGPAGYTSAAFVALGLKARDIIPADFLGVYVIPAGEVLRIIGIVMGIFLWLLAFWFFCVTLWSVIEGVRDMSFTLTWWAFIFPNDGLTLATIEIGNALESHGIKIVASIMTALLVIMWLFVTAACMKALWQRKVLWPGKDEDKNMEV</sequence>
<name>A0A9P7YWE1_9HELO</name>
<dbReference type="PANTHER" id="PTHR31162">
    <property type="entry name" value="MALIC ACID TRANSPORT PROTEIN-RELATED"/>
    <property type="match status" value="1"/>
</dbReference>
<accession>A0A9P7YWE1</accession>
<evidence type="ECO:0000256" key="2">
    <source>
        <dbReference type="ARBA" id="ARBA00022692"/>
    </source>
</evidence>
<dbReference type="Gene3D" id="1.50.10.150">
    <property type="entry name" value="Voltage-dependent anion channel"/>
    <property type="match status" value="1"/>
</dbReference>
<evidence type="ECO:0000256" key="1">
    <source>
        <dbReference type="ARBA" id="ARBA00004141"/>
    </source>
</evidence>
<dbReference type="AlphaFoldDB" id="A0A9P7YWE1"/>
<protein>
    <submittedName>
        <fullName evidence="6">Voltage-dependent anion channel</fullName>
    </submittedName>
</protein>
<comment type="caution">
    <text evidence="6">The sequence shown here is derived from an EMBL/GenBank/DDBJ whole genome shotgun (WGS) entry which is preliminary data.</text>
</comment>
<dbReference type="GO" id="GO:0016020">
    <property type="term" value="C:membrane"/>
    <property type="evidence" value="ECO:0007669"/>
    <property type="project" value="UniProtKB-SubCell"/>
</dbReference>
<gene>
    <name evidence="6" type="ORF">BJ878DRAFT_521650</name>
</gene>
<evidence type="ECO:0000256" key="3">
    <source>
        <dbReference type="ARBA" id="ARBA00022989"/>
    </source>
</evidence>
<dbReference type="InterPro" id="IPR038665">
    <property type="entry name" value="Voltage-dep_anion_channel_sf"/>
</dbReference>
<feature type="transmembrane region" description="Helical" evidence="5">
    <location>
        <begin position="101"/>
        <end position="120"/>
    </location>
</feature>
<feature type="transmembrane region" description="Helical" evidence="5">
    <location>
        <begin position="60"/>
        <end position="81"/>
    </location>
</feature>
<evidence type="ECO:0000313" key="6">
    <source>
        <dbReference type="EMBL" id="KAG9241238.1"/>
    </source>
</evidence>
<feature type="transmembrane region" description="Helical" evidence="5">
    <location>
        <begin position="200"/>
        <end position="221"/>
    </location>
</feature>